<name>A0A2W4W3S7_9CYAN</name>
<evidence type="ECO:0000313" key="2">
    <source>
        <dbReference type="Proteomes" id="UP000249467"/>
    </source>
</evidence>
<comment type="caution">
    <text evidence="1">The sequence shown here is derived from an EMBL/GenBank/DDBJ whole genome shotgun (WGS) entry which is preliminary data.</text>
</comment>
<reference evidence="1 2" key="2">
    <citation type="submission" date="2018-06" db="EMBL/GenBank/DDBJ databases">
        <title>Metagenomic assembly of (sub)arctic Cyanobacteria and their associated microbiome from non-axenic cultures.</title>
        <authorList>
            <person name="Baurain D."/>
        </authorList>
    </citation>
    <scope>NUCLEOTIDE SEQUENCE [LARGE SCALE GENOMIC DNA]</scope>
    <source>
        <strain evidence="1">ULC066bin1</strain>
    </source>
</reference>
<dbReference type="AlphaFoldDB" id="A0A2W4W3S7"/>
<evidence type="ECO:0000313" key="1">
    <source>
        <dbReference type="EMBL" id="PZO39814.1"/>
    </source>
</evidence>
<accession>A0A2W4W3S7</accession>
<protein>
    <submittedName>
        <fullName evidence="1">Uncharacterized protein</fullName>
    </submittedName>
</protein>
<organism evidence="1 2">
    <name type="scientific">Pseudanabaena frigida</name>
    <dbReference type="NCBI Taxonomy" id="945775"/>
    <lineage>
        <taxon>Bacteria</taxon>
        <taxon>Bacillati</taxon>
        <taxon>Cyanobacteriota</taxon>
        <taxon>Cyanophyceae</taxon>
        <taxon>Pseudanabaenales</taxon>
        <taxon>Pseudanabaenaceae</taxon>
        <taxon>Pseudanabaena</taxon>
    </lineage>
</organism>
<dbReference type="EMBL" id="QBML01000016">
    <property type="protein sequence ID" value="PZO39814.1"/>
    <property type="molecule type" value="Genomic_DNA"/>
</dbReference>
<sequence length="72" mass="8837">MTPVQFERIQNILNSEQFCLFIRLSKIRDWLGELYLELVLSQEEIEYIYSSETDICYDKSKDLTKRSRYFMR</sequence>
<proteinExistence type="predicted"/>
<reference evidence="1 2" key="1">
    <citation type="submission" date="2018-04" db="EMBL/GenBank/DDBJ databases">
        <authorList>
            <person name="Go L.Y."/>
            <person name="Mitchell J.A."/>
        </authorList>
    </citation>
    <scope>NUCLEOTIDE SEQUENCE [LARGE SCALE GENOMIC DNA]</scope>
    <source>
        <strain evidence="1">ULC066bin1</strain>
    </source>
</reference>
<gene>
    <name evidence="1" type="ORF">DCF19_13040</name>
</gene>
<dbReference type="Proteomes" id="UP000249467">
    <property type="component" value="Unassembled WGS sequence"/>
</dbReference>